<comment type="caution">
    <text evidence="2">The sequence shown here is derived from an EMBL/GenBank/DDBJ whole genome shotgun (WGS) entry which is preliminary data.</text>
</comment>
<protein>
    <submittedName>
        <fullName evidence="2">Uncharacterized protein</fullName>
    </submittedName>
</protein>
<accession>A0A813KX21</accession>
<gene>
    <name evidence="2" type="ORF">PGLA2088_LOCUS38207</name>
</gene>
<organism evidence="2 3">
    <name type="scientific">Polarella glacialis</name>
    <name type="common">Dinoflagellate</name>
    <dbReference type="NCBI Taxonomy" id="89957"/>
    <lineage>
        <taxon>Eukaryota</taxon>
        <taxon>Sar</taxon>
        <taxon>Alveolata</taxon>
        <taxon>Dinophyceae</taxon>
        <taxon>Suessiales</taxon>
        <taxon>Suessiaceae</taxon>
        <taxon>Polarella</taxon>
    </lineage>
</organism>
<dbReference type="Proteomes" id="UP000626109">
    <property type="component" value="Unassembled WGS sequence"/>
</dbReference>
<dbReference type="EMBL" id="CAJNNW010032677">
    <property type="protein sequence ID" value="CAE8714823.1"/>
    <property type="molecule type" value="Genomic_DNA"/>
</dbReference>
<evidence type="ECO:0000313" key="3">
    <source>
        <dbReference type="Proteomes" id="UP000626109"/>
    </source>
</evidence>
<sequence>MSCLSEVRGDNAAFVLREATPGELSCSLWSLRQPPSHAAKRVPHLGSDNSAGCENLIRSWTRAAAKSRMLLLSRALGCSSACHGAEMASELLFSSMSPDGGSILQRNCAVAKTVMRQALAKLSAQCDEEEEQYLRTRTTPSRQKKNRWALYTSPDRVQSLIADSLRFVRHHPECRLRKLSEEQLRFLMLLQHLVAEDTLDFFRPEEDRKHSDSFEGILTTAAVNSQLVKDAHRSEWTVEGRSFSMQAELSEKSFEVMQDRRRLITAFQEELVMSLENLLLDYGRRRGLSEPGQVRLVQAVTTQMSQCGLANLDRSSQAAKYFVSGQGLEQRTAYNISVMDAGLPSEALQLSLFCIKTNFTTYHTEAGLEMLSAGDEEGGPDTCDPSSYLYQYATLRFRTLPPVAPGCCEMTECVVLDALDEVYSKDLDHGLQPSGARESFVLSGIPADDRGTLELAADGLAAEYRTVAGDQKRSQQERDAAESYVEAASQLEEADSFERALMSASQAVERFRGTDDKKGLADARRLLVHAYCCQAERLRYAEGEACRTGVRDALQAGAQLAAEQAADYKAAGDKRGE</sequence>
<proteinExistence type="predicted"/>
<dbReference type="AlphaFoldDB" id="A0A813KX21"/>
<evidence type="ECO:0000313" key="2">
    <source>
        <dbReference type="EMBL" id="CAE8714823.1"/>
    </source>
</evidence>
<evidence type="ECO:0000256" key="1">
    <source>
        <dbReference type="SAM" id="Coils"/>
    </source>
</evidence>
<reference evidence="2" key="1">
    <citation type="submission" date="2021-02" db="EMBL/GenBank/DDBJ databases">
        <authorList>
            <person name="Dougan E. K."/>
            <person name="Rhodes N."/>
            <person name="Thang M."/>
            <person name="Chan C."/>
        </authorList>
    </citation>
    <scope>NUCLEOTIDE SEQUENCE</scope>
</reference>
<name>A0A813KX21_POLGL</name>
<keyword evidence="1" id="KW-0175">Coiled coil</keyword>
<feature type="non-terminal residue" evidence="2">
    <location>
        <position position="1"/>
    </location>
</feature>
<feature type="coiled-coil region" evidence="1">
    <location>
        <begin position="112"/>
        <end position="139"/>
    </location>
</feature>